<proteinExistence type="predicted"/>
<comment type="caution">
    <text evidence="2">The sequence shown here is derived from an EMBL/GenBank/DDBJ whole genome shotgun (WGS) entry which is preliminary data.</text>
</comment>
<dbReference type="EMBL" id="SDMP01000020">
    <property type="protein sequence ID" value="RYQ84479.1"/>
    <property type="molecule type" value="Genomic_DNA"/>
</dbReference>
<reference evidence="2 3" key="1">
    <citation type="submission" date="2019-01" db="EMBL/GenBank/DDBJ databases">
        <title>Sequencing of cultivated peanut Arachis hypogaea provides insights into genome evolution and oil improvement.</title>
        <authorList>
            <person name="Chen X."/>
        </authorList>
    </citation>
    <scope>NUCLEOTIDE SEQUENCE [LARGE SCALE GENOMIC DNA]</scope>
    <source>
        <strain evidence="3">cv. Fuhuasheng</strain>
        <tissue evidence="2">Leaves</tissue>
    </source>
</reference>
<name>A0A444X493_ARAHY</name>
<feature type="region of interest" description="Disordered" evidence="1">
    <location>
        <begin position="88"/>
        <end position="116"/>
    </location>
</feature>
<evidence type="ECO:0000313" key="3">
    <source>
        <dbReference type="Proteomes" id="UP000289738"/>
    </source>
</evidence>
<protein>
    <submittedName>
        <fullName evidence="2">Uncharacterized protein</fullName>
    </submittedName>
</protein>
<evidence type="ECO:0000313" key="2">
    <source>
        <dbReference type="EMBL" id="RYQ84479.1"/>
    </source>
</evidence>
<sequence>MTSYSEFIAQNMGKENEPVTEDEHVAFLFYLLNAVIFCYQSVQMQKLFLPLVGLLHEGNMFNLAKLLLGHLFEELGYLVNCLRNNSRINKDGNNSSDKQHIEGFQLASFPPNFQDA</sequence>
<evidence type="ECO:0000256" key="1">
    <source>
        <dbReference type="SAM" id="MobiDB-lite"/>
    </source>
</evidence>
<dbReference type="AlphaFoldDB" id="A0A444X493"/>
<keyword evidence="3" id="KW-1185">Reference proteome</keyword>
<accession>A0A444X493</accession>
<dbReference type="Proteomes" id="UP000289738">
    <property type="component" value="Chromosome B10"/>
</dbReference>
<organism evidence="2 3">
    <name type="scientific">Arachis hypogaea</name>
    <name type="common">Peanut</name>
    <dbReference type="NCBI Taxonomy" id="3818"/>
    <lineage>
        <taxon>Eukaryota</taxon>
        <taxon>Viridiplantae</taxon>
        <taxon>Streptophyta</taxon>
        <taxon>Embryophyta</taxon>
        <taxon>Tracheophyta</taxon>
        <taxon>Spermatophyta</taxon>
        <taxon>Magnoliopsida</taxon>
        <taxon>eudicotyledons</taxon>
        <taxon>Gunneridae</taxon>
        <taxon>Pentapetalae</taxon>
        <taxon>rosids</taxon>
        <taxon>fabids</taxon>
        <taxon>Fabales</taxon>
        <taxon>Fabaceae</taxon>
        <taxon>Papilionoideae</taxon>
        <taxon>50 kb inversion clade</taxon>
        <taxon>dalbergioids sensu lato</taxon>
        <taxon>Dalbergieae</taxon>
        <taxon>Pterocarpus clade</taxon>
        <taxon>Arachis</taxon>
    </lineage>
</organism>
<gene>
    <name evidence="2" type="ORF">Ahy_B10g103838</name>
</gene>